<comment type="caution">
    <text evidence="1">The sequence shown here is derived from an EMBL/GenBank/DDBJ whole genome shotgun (WGS) entry which is preliminary data.</text>
</comment>
<name>A0A1Q5P4C0_9BACI</name>
<keyword evidence="2" id="KW-1185">Reference proteome</keyword>
<organism evidence="1 2">
    <name type="scientific">Domibacillus mangrovi</name>
    <dbReference type="NCBI Taxonomy" id="1714354"/>
    <lineage>
        <taxon>Bacteria</taxon>
        <taxon>Bacillati</taxon>
        <taxon>Bacillota</taxon>
        <taxon>Bacilli</taxon>
        <taxon>Bacillales</taxon>
        <taxon>Bacillaceae</taxon>
        <taxon>Domibacillus</taxon>
    </lineage>
</organism>
<sequence>MFPRSYHHTFTKTTDLGKENIEGLFLNDDFYSEEISQKDGMKTEQSRDVTDYNYFELKKGIEIAVNKTGKITRFIINDRNLETAKGIKIGDKKDDMIKAYGNSHYSRSEQGADIIGYVDKKRDISIEFWLLEDKVNFYRLDNKSMK</sequence>
<dbReference type="InterPro" id="IPR010938">
    <property type="entry name" value="DUF1131"/>
</dbReference>
<evidence type="ECO:0000313" key="2">
    <source>
        <dbReference type="Proteomes" id="UP000186524"/>
    </source>
</evidence>
<protein>
    <submittedName>
        <fullName evidence="1">Uncharacterized protein</fullName>
    </submittedName>
</protein>
<proteinExistence type="predicted"/>
<dbReference type="EMBL" id="MRWQ01000006">
    <property type="protein sequence ID" value="OKL36942.1"/>
    <property type="molecule type" value="Genomic_DNA"/>
</dbReference>
<dbReference type="Proteomes" id="UP000186524">
    <property type="component" value="Unassembled WGS sequence"/>
</dbReference>
<dbReference type="AlphaFoldDB" id="A0A1Q5P4C0"/>
<accession>A0A1Q5P4C0</accession>
<evidence type="ECO:0000313" key="1">
    <source>
        <dbReference type="EMBL" id="OKL36942.1"/>
    </source>
</evidence>
<gene>
    <name evidence="1" type="ORF">BLL40_08160</name>
</gene>
<dbReference type="Pfam" id="PF06572">
    <property type="entry name" value="DUF1131"/>
    <property type="match status" value="1"/>
</dbReference>
<reference evidence="1 2" key="1">
    <citation type="submission" date="2016-12" db="EMBL/GenBank/DDBJ databases">
        <title>Domibacillus sp. SAOS 44 whole genome sequencing.</title>
        <authorList>
            <person name="Verma A."/>
            <person name="Krishnamurthi S."/>
        </authorList>
    </citation>
    <scope>NUCLEOTIDE SEQUENCE [LARGE SCALE GENOMIC DNA]</scope>
    <source>
        <strain evidence="1 2">SAOS 44</strain>
    </source>
</reference>